<dbReference type="Gene3D" id="3.20.20.140">
    <property type="entry name" value="Metal-dependent hydrolases"/>
    <property type="match status" value="1"/>
</dbReference>
<dbReference type="SUPFAM" id="SSF51556">
    <property type="entry name" value="Metallo-dependent hydrolases"/>
    <property type="match status" value="1"/>
</dbReference>
<comment type="caution">
    <text evidence="1">The sequence shown here is derived from an EMBL/GenBank/DDBJ whole genome shotgun (WGS) entry which is preliminary data.</text>
</comment>
<keyword evidence="2" id="KW-1185">Reference proteome</keyword>
<dbReference type="InterPro" id="IPR046249">
    <property type="entry name" value="DUF6282"/>
</dbReference>
<evidence type="ECO:0008006" key="3">
    <source>
        <dbReference type="Google" id="ProtNLM"/>
    </source>
</evidence>
<reference evidence="1 2" key="1">
    <citation type="submission" date="2019-03" db="EMBL/GenBank/DDBJ databases">
        <title>Genomic Encyclopedia of Type Strains, Phase IV (KMG-IV): sequencing the most valuable type-strain genomes for metagenomic binning, comparative biology and taxonomic classification.</title>
        <authorList>
            <person name="Goeker M."/>
        </authorList>
    </citation>
    <scope>NUCLEOTIDE SEQUENCE [LARGE SCALE GENOMIC DNA]</scope>
    <source>
        <strain evidence="1 2">DSM 25964</strain>
    </source>
</reference>
<dbReference type="Pfam" id="PF19799">
    <property type="entry name" value="DUF6282"/>
    <property type="match status" value="1"/>
</dbReference>
<organism evidence="1 2">
    <name type="scientific">Aminivibrio pyruvatiphilus</name>
    <dbReference type="NCBI Taxonomy" id="1005740"/>
    <lineage>
        <taxon>Bacteria</taxon>
        <taxon>Thermotogati</taxon>
        <taxon>Synergistota</taxon>
        <taxon>Synergistia</taxon>
        <taxon>Synergistales</taxon>
        <taxon>Aminobacteriaceae</taxon>
        <taxon>Aminivibrio</taxon>
    </lineage>
</organism>
<protein>
    <recommendedName>
        <fullName evidence="3">Phosphotriesterase-related protein</fullName>
    </recommendedName>
</protein>
<evidence type="ECO:0000313" key="2">
    <source>
        <dbReference type="Proteomes" id="UP000295066"/>
    </source>
</evidence>
<dbReference type="EMBL" id="SORI01000003">
    <property type="protein sequence ID" value="TDY62864.1"/>
    <property type="molecule type" value="Genomic_DNA"/>
</dbReference>
<sequence length="336" mass="37657">MFKDSWQFSRSRSKSEKFLEGAIDLHVHPGPHLFSSPRSTDPIKTAIEARDAGMRAFAIMDVFNMSVGTAWMVQQVVEGIEVYGGIILNTVFGGMNPRAVKTAMYYGSGARYVTFGAHSTYFQAYKEGRYDDDGKWILLREKYPKFVTEELDRCIRIPEGEPTPELKEILEVIAANPQVYLETGHVSNQEAFRLLELGKQYGIKKLVVSNAVVENMTDAEIEKAIGMGAWIERLLAAHTHTTPIPKTHYYVEPEYRAMDEGLQSTTHGGVAKVAEQIKKFGADHFFIGTDFGVYTLPTPVEGFREFIACLMDLGLTDEEIRKVSSINPGKLVDLND</sequence>
<proteinExistence type="predicted"/>
<evidence type="ECO:0000313" key="1">
    <source>
        <dbReference type="EMBL" id="TDY62864.1"/>
    </source>
</evidence>
<dbReference type="OrthoDB" id="9802809at2"/>
<dbReference type="InterPro" id="IPR032466">
    <property type="entry name" value="Metal_Hydrolase"/>
</dbReference>
<dbReference type="RefSeq" id="WP_133956457.1">
    <property type="nucleotide sequence ID" value="NZ_SORI01000003.1"/>
</dbReference>
<dbReference type="Proteomes" id="UP000295066">
    <property type="component" value="Unassembled WGS sequence"/>
</dbReference>
<gene>
    <name evidence="1" type="ORF">C8D99_10384</name>
</gene>
<dbReference type="AlphaFoldDB" id="A0A4R8MBZ5"/>
<name>A0A4R8MBZ5_9BACT</name>
<accession>A0A4R8MBZ5</accession>